<gene>
    <name evidence="1" type="ORF">HMPREF0973_01198</name>
</gene>
<evidence type="ECO:0000313" key="2">
    <source>
        <dbReference type="Proteomes" id="UP000003327"/>
    </source>
</evidence>
<protein>
    <submittedName>
        <fullName evidence="1">Uncharacterized protein</fullName>
    </submittedName>
</protein>
<sequence>MLKVGTDTLVWKPEPPYIFVKYVLLCGQTRASVPTCGVL</sequence>
<proteinExistence type="predicted"/>
<comment type="caution">
    <text evidence="1">The sequence shown here is derived from an EMBL/GenBank/DDBJ whole genome shotgun (WGS) entry which is preliminary data.</text>
</comment>
<organism evidence="1 2">
    <name type="scientific">Prevotella veroralis F0319</name>
    <dbReference type="NCBI Taxonomy" id="649761"/>
    <lineage>
        <taxon>Bacteria</taxon>
        <taxon>Pseudomonadati</taxon>
        <taxon>Bacteroidota</taxon>
        <taxon>Bacteroidia</taxon>
        <taxon>Bacteroidales</taxon>
        <taxon>Prevotellaceae</taxon>
        <taxon>Prevotella</taxon>
    </lineage>
</organism>
<dbReference type="HOGENOM" id="CLU_3314949_0_0_10"/>
<dbReference type="Proteomes" id="UP000003327">
    <property type="component" value="Unassembled WGS sequence"/>
</dbReference>
<dbReference type="AlphaFoldDB" id="C9MNL1"/>
<name>C9MNL1_9BACT</name>
<reference evidence="1 2" key="1">
    <citation type="submission" date="2009-09" db="EMBL/GenBank/DDBJ databases">
        <authorList>
            <person name="Weinstock G."/>
            <person name="Sodergren E."/>
            <person name="Clifton S."/>
            <person name="Fulton L."/>
            <person name="Fulton B."/>
            <person name="Courtney L."/>
            <person name="Fronick C."/>
            <person name="Harrison M."/>
            <person name="Strong C."/>
            <person name="Farmer C."/>
            <person name="Delahaunty K."/>
            <person name="Markovic C."/>
            <person name="Hall O."/>
            <person name="Minx P."/>
            <person name="Tomlinson C."/>
            <person name="Mitreva M."/>
            <person name="Nelson J."/>
            <person name="Hou S."/>
            <person name="Wollam A."/>
            <person name="Pepin K.H."/>
            <person name="Johnson M."/>
            <person name="Bhonagiri V."/>
            <person name="Nash W.E."/>
            <person name="Warren W."/>
            <person name="Chinwalla A."/>
            <person name="Mardis E.R."/>
            <person name="Wilson R.K."/>
        </authorList>
    </citation>
    <scope>NUCLEOTIDE SEQUENCE [LARGE SCALE GENOMIC DNA]</scope>
    <source>
        <strain evidence="1 2">F0319</strain>
    </source>
</reference>
<keyword evidence="2" id="KW-1185">Reference proteome</keyword>
<dbReference type="EMBL" id="ACVA01000031">
    <property type="protein sequence ID" value="EEX18664.1"/>
    <property type="molecule type" value="Genomic_DNA"/>
</dbReference>
<evidence type="ECO:0000313" key="1">
    <source>
        <dbReference type="EMBL" id="EEX18664.1"/>
    </source>
</evidence>
<accession>C9MNL1</accession>